<feature type="region of interest" description="Disordered" evidence="1">
    <location>
        <begin position="542"/>
        <end position="569"/>
    </location>
</feature>
<sequence length="624" mass="73185">MASKTTKRYIEYCKLHRLDINNKDSLERYRIDKLLNDDKISREKSYQISGKIEKEFKNIAKTKNSKDNTLKKKESNDIEQFKRDTKRINKGSDKTSKQYKKCFKAVIKKANTNGIEGISVSNLTEEKYYEILNKTFVEEWKSKGISNEQIKGRLANYTKAFHYMKSTLPSNKKEDASREEAIAFLKGGHNRQNYLRDIEPSEYNIKRAMKMLREINNISNKIQTKNNLGSKKAYNDDPSRLKRTARFLLKHTNRESLYTINNKDLHRLADSLVEEGMSPSVQRNTLSCITTLGEDFGFKNAKNFVKDYTKLGAEHRINAKISNAGTVQEFEKYKKLCYEKGDYFQVLALNLSAVSERIEEVFTNLTIKTLEDALENGYIHIENTKGDYPRNTELFNDFTRGCIKESLDLINKYNIDNYWGKNDDIFKGESIFNPKGKSVDELIQASEDHIRIHRKKFQNEDRMSRAEIRDAMKGMKRKDIVVKDAYLTMHGWRGMYAEMAYKHNINKLTEFREKHGEGAIRERMYKFYGKQLQEQIDKWKEKTEKWNKRGRKGKKPKRPRGHKIDPKNLKKEVDTYIHKASLRFSSHNIGHHREDVVKIYICKVLANGQELAVDIETHKTYKVL</sequence>
<evidence type="ECO:0000313" key="2">
    <source>
        <dbReference type="EMBL" id="RQN22938.1"/>
    </source>
</evidence>
<dbReference type="Proteomes" id="UP000273641">
    <property type="component" value="Unassembled WGS sequence"/>
</dbReference>
<dbReference type="EMBL" id="RQNR01000012">
    <property type="protein sequence ID" value="RQN22938.1"/>
    <property type="molecule type" value="Genomic_DNA"/>
</dbReference>
<dbReference type="AlphaFoldDB" id="A0AAE8K680"/>
<name>A0AAE8K680_CLOPF</name>
<feature type="compositionally biased region" description="Basic residues" evidence="1">
    <location>
        <begin position="548"/>
        <end position="561"/>
    </location>
</feature>
<reference evidence="2 3" key="1">
    <citation type="submission" date="2018-11" db="EMBL/GenBank/DDBJ databases">
        <title>Draft genome sequences of potential pathogenic Clostridium perfringens from environmental surface water in the North West Province, South Africa.</title>
        <authorList>
            <person name="Fourie J.C.J."/>
            <person name="Sanko T.J."/>
            <person name="Bezuidenhout C."/>
            <person name="Mienie C."/>
            <person name="Adeleke R."/>
        </authorList>
    </citation>
    <scope>NUCLEOTIDE SEQUENCE [LARGE SCALE GENOMIC DNA]</scope>
    <source>
        <strain evidence="2 3">SC4-C13</strain>
    </source>
</reference>
<evidence type="ECO:0000313" key="3">
    <source>
        <dbReference type="Proteomes" id="UP000273641"/>
    </source>
</evidence>
<gene>
    <name evidence="2" type="ORF">EHZ11_14955</name>
</gene>
<proteinExistence type="predicted"/>
<protein>
    <submittedName>
        <fullName evidence="2">Uncharacterized protein</fullName>
    </submittedName>
</protein>
<accession>A0AAE8K680</accession>
<evidence type="ECO:0000256" key="1">
    <source>
        <dbReference type="SAM" id="MobiDB-lite"/>
    </source>
</evidence>
<comment type="caution">
    <text evidence="2">The sequence shown here is derived from an EMBL/GenBank/DDBJ whole genome shotgun (WGS) entry which is preliminary data.</text>
</comment>
<dbReference type="RefSeq" id="WP_124228929.1">
    <property type="nucleotide sequence ID" value="NZ_CP148678.1"/>
</dbReference>
<organism evidence="2 3">
    <name type="scientific">Clostridium perfringens</name>
    <dbReference type="NCBI Taxonomy" id="1502"/>
    <lineage>
        <taxon>Bacteria</taxon>
        <taxon>Bacillati</taxon>
        <taxon>Bacillota</taxon>
        <taxon>Clostridia</taxon>
        <taxon>Eubacteriales</taxon>
        <taxon>Clostridiaceae</taxon>
        <taxon>Clostridium</taxon>
    </lineage>
</organism>